<dbReference type="Proteomes" id="UP001416858">
    <property type="component" value="Unassembled WGS sequence"/>
</dbReference>
<evidence type="ECO:0000313" key="3">
    <source>
        <dbReference type="Proteomes" id="UP001416858"/>
    </source>
</evidence>
<organism evidence="2 3">
    <name type="scientific">Novipirellula caenicola</name>
    <dbReference type="NCBI Taxonomy" id="1536901"/>
    <lineage>
        <taxon>Bacteria</taxon>
        <taxon>Pseudomonadati</taxon>
        <taxon>Planctomycetota</taxon>
        <taxon>Planctomycetia</taxon>
        <taxon>Pirellulales</taxon>
        <taxon>Pirellulaceae</taxon>
        <taxon>Novipirellula</taxon>
    </lineage>
</organism>
<proteinExistence type="predicted"/>
<keyword evidence="3" id="KW-1185">Reference proteome</keyword>
<dbReference type="EMBL" id="BAABRO010000005">
    <property type="protein sequence ID" value="GAA5507467.1"/>
    <property type="molecule type" value="Genomic_DNA"/>
</dbReference>
<sequence length="2141" mass="240901">MDRCDYDVSAIYNGYGHLLLHLELAVMHATSPARALLGFGLFLSLAIGNVMAEPIGIMERYALTDDREAFLAELIPASDDYYFYHCLHYQTSGQLDRAEVFLNDWLAENKGRETAVIRGMIDRQRLLTYSQTPERTIDHLVKRLGVQLHHPAPPVKGERRYPSQFDVALLDLDRLVREAVQQDDTLLPIGMQRLAEKYRSGETAGLKLNLHDFLARVDHATIKDLDELVIRELQSRRKQEVRFGDLAAHQVLTLAELDRVAAAVPEITDDNSFVSAKLLRLRPSDDVDLSQQPAQRRAYLQRVDAYVRTLPPSYNSLKASSAFRLLEANLAAGVYDRELFLRYLALPRHSPIVHPEWAKRPAPKANLGENFMPMALLPPIGDEVSLVRVYLEHFLKDADNSDAFAELIQPDYLWRVFAETKLMFGIGDEEQWYRLLSPAERQSIRDSVQLRLAPQNKPRFDSDNPAQLIVDIKNVDELVLRIYEINSLAFLRTHQEPLDTDIDLDGLVATHERKLTYTQPAVQRHREILELDEIRGRGVWVVDLVGKGVRARAMIRRGELHHVDTITADGMKFTIVDEDRKPIAHARMIVAGREFLADDSGSVTLPPVSDATHRDAIVSDGELAEKIKFSHFVEDYVLTAGMHLDRTQVQSGESTSLLIRPRIAMGDTPLDPSLLTDVSVQIEAVDLDGITTTKTIEDIKLNSQGDLVVPFRVPARVLQVQASLSGQIRSLSTNQWRRLRTTQQWQIATIRKTNSTHDAFLTRDGDEYVIEVRGRSGEAIAGATVSISLSTHVRGSEIKQTLQTDQQGRVRLSSLPYVKRISFAAGSGPRHTRDLKLDEVFWPNTVHTTTDIGIELPVVDSPDPVSDRYRLIRLRAGVNDADLSDQLVIDKGLLRIKKLAAGDYRLIDRNTAAPTAIAVVDGPVIDHVAVGKIRHREVSPIVPLGVASMVRDAEGLRIQLSGQTDLARVHVFATRYLDVESPADPLHLPMPGLRGRSVSLPRCGYISDLRLGDEYQYVLRRRYAAKYPGVMLPQPSVILNPWETEETSNTSQSVTAGDEPRASAPQDNLSRMRAEADRRSEDTEAPTSDYDFLADCGVTITNLRPDENGVVSVPANLIDGLPLLQIIVTDPSTVIQRTMTAPLDDIETIDLRLAKAIAAEKAVSFERAVTIVSKDKPLDFQQLGSAQLQVYGNVAALLKLYLTLVPDPRLEEFQELATWDQLEKSAKLEAYSRLASHELHLFLKMHDPHFFAEIIKPYLENKKEKQFVDHWLLEDDLKPYTELWKYNQLNYAERALLAIRMPKVRNQVQRELKEWIDLQDTDHQQIRINIESALKANVMFEDFGSDMMMMDDMAEFEGLGGRGGGMGGGGFAFGGGAMPRNDKAKAAPARKKRSLDLKDFESLDRERLGEEEEKRVLGRFSRRSAARELAFFRELDSTKQWAESQWDQVFTVQEPFPSDLIEVDPFWADLALSDSDNPPVSSHLLYPVENRHAALVALAMCGLPLKSGDISLPGNEGESYAPEHPVAVVMKRLRTLKVNDDANSSILVGQRFAAANTPPPSQNRRSEEPKEFLTGVAYKGQTVISNPTANPQTVDVFWQIPEGSLPLSGSQVTDSKTVTLAPFAVHAVEYEFYFPAAGDFPHYPATVASDGELLARAQNRSFNVVDQPTELTSVTWDKVARSGTAAEITDFLASANLRDLDWMLIAHRMQQPDVYQAVIKVLRSANLPESELWAYSLKYRDEPAIRTYLSLSDDLVERVGPELDSPLLQVDAIERRIIEMLEYAPLVRARIHRLKAENEILNSTFLDQYRDFVRVLGFQSEIPQNQRLALTYYLLIQNRIEEAIDTFAKIDRDSIATQLQYDYMDAYLAMHQGQYDRAEQIANLRRDELVPRWQSRFGELANQLRQRRDLRMNEQLVSKDPAKGEPDAIQQGSGDLAVLDREQQQASAADEQPEVLVRVEGDSLRIDHRQSKSATLNLYGVDLELLFSKAPFVREDLQRMAMVKPTRSETLDFDQANGVARYELDENRRRQTLLVEVVAGASRDTALYFGGEMTTYVSESYGQLQASDAKSHHPIDTAYVKVYAKYPDGDVRFYKDGYTDSRGRFDYASVSADDAKGATRFAILVISAEKGASLHDVAPPR</sequence>
<name>A0ABP9VQP7_9BACT</name>
<evidence type="ECO:0008006" key="4">
    <source>
        <dbReference type="Google" id="ProtNLM"/>
    </source>
</evidence>
<protein>
    <recommendedName>
        <fullName evidence="4">MG2 domain protein</fullName>
    </recommendedName>
</protein>
<evidence type="ECO:0000256" key="1">
    <source>
        <dbReference type="SAM" id="MobiDB-lite"/>
    </source>
</evidence>
<reference evidence="2 3" key="1">
    <citation type="submission" date="2024-02" db="EMBL/GenBank/DDBJ databases">
        <title>Rhodopirellula caenicola NBRC 110016.</title>
        <authorList>
            <person name="Ichikawa N."/>
            <person name="Katano-Makiyama Y."/>
            <person name="Hidaka K."/>
        </authorList>
    </citation>
    <scope>NUCLEOTIDE SEQUENCE [LARGE SCALE GENOMIC DNA]</scope>
    <source>
        <strain evidence="2 3">NBRC 110016</strain>
    </source>
</reference>
<gene>
    <name evidence="2" type="ORF">Rcae01_02923</name>
</gene>
<accession>A0ABP9VQP7</accession>
<feature type="compositionally biased region" description="Basic and acidic residues" evidence="1">
    <location>
        <begin position="1070"/>
        <end position="1082"/>
    </location>
</feature>
<evidence type="ECO:0000313" key="2">
    <source>
        <dbReference type="EMBL" id="GAA5507467.1"/>
    </source>
</evidence>
<feature type="region of interest" description="Disordered" evidence="1">
    <location>
        <begin position="1044"/>
        <end position="1088"/>
    </location>
</feature>
<comment type="caution">
    <text evidence="2">The sequence shown here is derived from an EMBL/GenBank/DDBJ whole genome shotgun (WGS) entry which is preliminary data.</text>
</comment>